<dbReference type="OrthoDB" id="2898509at2759"/>
<evidence type="ECO:0000313" key="2">
    <source>
        <dbReference type="Proteomes" id="UP000030753"/>
    </source>
</evidence>
<organism evidence="1 2">
    <name type="scientific">Fusarium oxysporum NRRL 32931</name>
    <dbReference type="NCBI Taxonomy" id="660029"/>
    <lineage>
        <taxon>Eukaryota</taxon>
        <taxon>Fungi</taxon>
        <taxon>Dikarya</taxon>
        <taxon>Ascomycota</taxon>
        <taxon>Pezizomycotina</taxon>
        <taxon>Sordariomycetes</taxon>
        <taxon>Hypocreomycetidae</taxon>
        <taxon>Hypocreales</taxon>
        <taxon>Nectriaceae</taxon>
        <taxon>Fusarium</taxon>
        <taxon>Fusarium oxysporum species complex</taxon>
    </lineage>
</organism>
<evidence type="ECO:0000313" key="1">
    <source>
        <dbReference type="EMBL" id="EWY80974.1"/>
    </source>
</evidence>
<sequence length="242" mass="25480">MTIEDFFNFSKTEYAHRISFYDLDRLRKQEIVKTRQITSAFCSVQTGAWGAVATSGGTLVLSAIGLRRLHVAESKLKLIQAELTKRDIPLHKLQKRDVMIPLGACVAGMGVGFAVDEAASHVTNTIAVKAGLFPGCSAAHALSMNPGDSISGAAHGAAQQLHEMGHAILSLDSGVSAAQDLARDTIWVPAASAEEAIGFHAGMVAMQATEKGIAGVASSSLATQGMKAMTGDAERMSSLHKY</sequence>
<dbReference type="EMBL" id="JH717849">
    <property type="protein sequence ID" value="EWY80974.1"/>
    <property type="molecule type" value="Genomic_DNA"/>
</dbReference>
<reference evidence="1 2" key="1">
    <citation type="submission" date="2011-06" db="EMBL/GenBank/DDBJ databases">
        <title>The Genome Sequence of Fusarium oxysporum FOSC 3-a.</title>
        <authorList>
            <consortium name="The Broad Institute Genome Sequencing Platform"/>
            <person name="Ma L.-J."/>
            <person name="Gale L.R."/>
            <person name="Schwartz D.C."/>
            <person name="Zhou S."/>
            <person name="Corby-Kistler H."/>
            <person name="Young S.K."/>
            <person name="Zeng Q."/>
            <person name="Gargeya S."/>
            <person name="Fitzgerald M."/>
            <person name="Haas B."/>
            <person name="Abouelleil A."/>
            <person name="Alvarado L."/>
            <person name="Arachchi H.M."/>
            <person name="Berlin A."/>
            <person name="Brown A."/>
            <person name="Chapman S.B."/>
            <person name="Chen Z."/>
            <person name="Dunbar C."/>
            <person name="Freedman E."/>
            <person name="Gearin G."/>
            <person name="Gellesch M."/>
            <person name="Goldberg J."/>
            <person name="Griggs A."/>
            <person name="Gujja S."/>
            <person name="Heiman D."/>
            <person name="Howarth C."/>
            <person name="Larson L."/>
            <person name="Lui A."/>
            <person name="MacDonald P.J.P."/>
            <person name="Mehta T."/>
            <person name="Montmayeur A."/>
            <person name="Murphy C."/>
            <person name="Neiman D."/>
            <person name="Pearson M."/>
            <person name="Priest M."/>
            <person name="Roberts A."/>
            <person name="Saif S."/>
            <person name="Shea T."/>
            <person name="Shenoy N."/>
            <person name="Sisk P."/>
            <person name="Stolte C."/>
            <person name="Sykes S."/>
            <person name="Wortman J."/>
            <person name="Nusbaum C."/>
            <person name="Birren B."/>
        </authorList>
    </citation>
    <scope>NUCLEOTIDE SEQUENCE [LARGE SCALE GENOMIC DNA]</scope>
    <source>
        <strain evidence="2">FOSC 3-a</strain>
    </source>
</reference>
<dbReference type="HOGENOM" id="CLU_1147230_0_0_1"/>
<proteinExistence type="predicted"/>
<protein>
    <submittedName>
        <fullName evidence="1">Uncharacterized protein</fullName>
    </submittedName>
</protein>
<name>W9HJ84_FUSOX</name>
<dbReference type="Proteomes" id="UP000030753">
    <property type="component" value="Unassembled WGS sequence"/>
</dbReference>
<gene>
    <name evidence="1" type="ORF">FOYG_15266</name>
</gene>
<dbReference type="AlphaFoldDB" id="W9HJ84"/>
<accession>W9HJ84</accession>